<proteinExistence type="inferred from homology"/>
<organism evidence="3 4">
    <name type="scientific">Parasponia andersonii</name>
    <name type="common">Sponia andersonii</name>
    <dbReference type="NCBI Taxonomy" id="3476"/>
    <lineage>
        <taxon>Eukaryota</taxon>
        <taxon>Viridiplantae</taxon>
        <taxon>Streptophyta</taxon>
        <taxon>Embryophyta</taxon>
        <taxon>Tracheophyta</taxon>
        <taxon>Spermatophyta</taxon>
        <taxon>Magnoliopsida</taxon>
        <taxon>eudicotyledons</taxon>
        <taxon>Gunneridae</taxon>
        <taxon>Pentapetalae</taxon>
        <taxon>rosids</taxon>
        <taxon>fabids</taxon>
        <taxon>Rosales</taxon>
        <taxon>Cannabaceae</taxon>
        <taxon>Parasponia</taxon>
    </lineage>
</organism>
<dbReference type="OrthoDB" id="2126698at2759"/>
<dbReference type="GO" id="GO:0016020">
    <property type="term" value="C:membrane"/>
    <property type="evidence" value="ECO:0007669"/>
    <property type="project" value="InterPro"/>
</dbReference>
<dbReference type="EMBL" id="JXTB01000097">
    <property type="protein sequence ID" value="PON64224.1"/>
    <property type="molecule type" value="Genomic_DNA"/>
</dbReference>
<keyword evidence="2" id="KW-1133">Transmembrane helix</keyword>
<protein>
    <submittedName>
        <fullName evidence="3">Multi antimicrobial extrusion protein</fullName>
    </submittedName>
</protein>
<feature type="transmembrane region" description="Helical" evidence="2">
    <location>
        <begin position="53"/>
        <end position="78"/>
    </location>
</feature>
<evidence type="ECO:0000313" key="4">
    <source>
        <dbReference type="Proteomes" id="UP000237105"/>
    </source>
</evidence>
<dbReference type="InterPro" id="IPR002528">
    <property type="entry name" value="MATE_fam"/>
</dbReference>
<evidence type="ECO:0000256" key="1">
    <source>
        <dbReference type="ARBA" id="ARBA00010199"/>
    </source>
</evidence>
<dbReference type="GO" id="GO:0015297">
    <property type="term" value="F:antiporter activity"/>
    <property type="evidence" value="ECO:0007669"/>
    <property type="project" value="InterPro"/>
</dbReference>
<comment type="similarity">
    <text evidence="1">Belongs to the multi antimicrobial extrusion (MATE) (TC 2.A.66.1) family.</text>
</comment>
<sequence>MEENNQPLISSGEDQKNFLRRSNHSFILAPDDIRPINGVGDFLKEFSAEFNRLWYLAAPAIFTTICQFSLGAITQVFAGHVSTLALAAVSIENSVIAGFSFGIMRERLKRVVTNRNQTKSAV</sequence>
<evidence type="ECO:0000313" key="3">
    <source>
        <dbReference type="EMBL" id="PON64224.1"/>
    </source>
</evidence>
<keyword evidence="2" id="KW-0812">Transmembrane</keyword>
<evidence type="ECO:0000256" key="2">
    <source>
        <dbReference type="SAM" id="Phobius"/>
    </source>
</evidence>
<dbReference type="AlphaFoldDB" id="A0A2P5CT49"/>
<gene>
    <name evidence="3" type="ORF">PanWU01x14_125380</name>
</gene>
<dbReference type="Pfam" id="PF01554">
    <property type="entry name" value="MatE"/>
    <property type="match status" value="1"/>
</dbReference>
<comment type="caution">
    <text evidence="3">The sequence shown here is derived from an EMBL/GenBank/DDBJ whole genome shotgun (WGS) entry which is preliminary data.</text>
</comment>
<accession>A0A2P5CT49</accession>
<name>A0A2P5CT49_PARAD</name>
<feature type="transmembrane region" description="Helical" evidence="2">
    <location>
        <begin position="84"/>
        <end position="104"/>
    </location>
</feature>
<keyword evidence="2" id="KW-0472">Membrane</keyword>
<dbReference type="Proteomes" id="UP000237105">
    <property type="component" value="Unassembled WGS sequence"/>
</dbReference>
<dbReference type="GO" id="GO:0042910">
    <property type="term" value="F:xenobiotic transmembrane transporter activity"/>
    <property type="evidence" value="ECO:0007669"/>
    <property type="project" value="InterPro"/>
</dbReference>
<reference evidence="4" key="1">
    <citation type="submission" date="2016-06" db="EMBL/GenBank/DDBJ databases">
        <title>Parallel loss of symbiosis genes in relatives of nitrogen-fixing non-legume Parasponia.</title>
        <authorList>
            <person name="Van Velzen R."/>
            <person name="Holmer R."/>
            <person name="Bu F."/>
            <person name="Rutten L."/>
            <person name="Van Zeijl A."/>
            <person name="Liu W."/>
            <person name="Santuari L."/>
            <person name="Cao Q."/>
            <person name="Sharma T."/>
            <person name="Shen D."/>
            <person name="Roswanjaya Y."/>
            <person name="Wardhani T."/>
            <person name="Kalhor M.S."/>
            <person name="Jansen J."/>
            <person name="Van den Hoogen J."/>
            <person name="Gungor B."/>
            <person name="Hartog M."/>
            <person name="Hontelez J."/>
            <person name="Verver J."/>
            <person name="Yang W.-C."/>
            <person name="Schijlen E."/>
            <person name="Repin R."/>
            <person name="Schilthuizen M."/>
            <person name="Schranz E."/>
            <person name="Heidstra R."/>
            <person name="Miyata K."/>
            <person name="Fedorova E."/>
            <person name="Kohlen W."/>
            <person name="Bisseling T."/>
            <person name="Smit S."/>
            <person name="Geurts R."/>
        </authorList>
    </citation>
    <scope>NUCLEOTIDE SEQUENCE [LARGE SCALE GENOMIC DNA]</scope>
    <source>
        <strain evidence="4">cv. WU1-14</strain>
    </source>
</reference>
<keyword evidence="4" id="KW-1185">Reference proteome</keyword>
<dbReference type="PANTHER" id="PTHR11206">
    <property type="entry name" value="MULTIDRUG RESISTANCE PROTEIN"/>
    <property type="match status" value="1"/>
</dbReference>
<dbReference type="STRING" id="3476.A0A2P5CT49"/>